<evidence type="ECO:0000313" key="3">
    <source>
        <dbReference type="Proteomes" id="UP000243904"/>
    </source>
</evidence>
<dbReference type="EMBL" id="LT629750">
    <property type="protein sequence ID" value="SDS32053.1"/>
    <property type="molecule type" value="Genomic_DNA"/>
</dbReference>
<evidence type="ECO:0000313" key="2">
    <source>
        <dbReference type="EMBL" id="SDS32053.1"/>
    </source>
</evidence>
<keyword evidence="3" id="KW-1185">Reference proteome</keyword>
<reference evidence="3" key="1">
    <citation type="submission" date="2016-10" db="EMBL/GenBank/DDBJ databases">
        <authorList>
            <person name="Varghese N."/>
            <person name="Submissions S."/>
        </authorList>
    </citation>
    <scope>NUCLEOTIDE SEQUENCE [LARGE SCALE GENOMIC DNA]</scope>
    <source>
        <strain evidence="3">GAS369</strain>
    </source>
</reference>
<protein>
    <submittedName>
        <fullName evidence="2">Uncharacterized protein</fullName>
    </submittedName>
</protein>
<dbReference type="RefSeq" id="WP_146686913.1">
    <property type="nucleotide sequence ID" value="NZ_LT629750.1"/>
</dbReference>
<feature type="region of interest" description="Disordered" evidence="1">
    <location>
        <begin position="1"/>
        <end position="21"/>
    </location>
</feature>
<sequence length="62" mass="6912">MKNHDPELLSAHEPITSDRAEPATLAGNLEALLQRSQQLNEYCDRAVAEIRASLELTQNHSN</sequence>
<gene>
    <name evidence="2" type="ORF">SAMN05444158_1691</name>
</gene>
<evidence type="ECO:0000256" key="1">
    <source>
        <dbReference type="SAM" id="MobiDB-lite"/>
    </source>
</evidence>
<name>A0A1H1R8N4_9BRAD</name>
<organism evidence="2 3">
    <name type="scientific">Bradyrhizobium canariense</name>
    <dbReference type="NCBI Taxonomy" id="255045"/>
    <lineage>
        <taxon>Bacteria</taxon>
        <taxon>Pseudomonadati</taxon>
        <taxon>Pseudomonadota</taxon>
        <taxon>Alphaproteobacteria</taxon>
        <taxon>Hyphomicrobiales</taxon>
        <taxon>Nitrobacteraceae</taxon>
        <taxon>Bradyrhizobium</taxon>
    </lineage>
</organism>
<accession>A0A1H1R8N4</accession>
<dbReference type="AlphaFoldDB" id="A0A1H1R8N4"/>
<proteinExistence type="predicted"/>
<dbReference type="Proteomes" id="UP000243904">
    <property type="component" value="Chromosome I"/>
</dbReference>